<protein>
    <submittedName>
        <fullName evidence="2">Uncharacterized protein</fullName>
    </submittedName>
</protein>
<evidence type="ECO:0000256" key="1">
    <source>
        <dbReference type="SAM" id="SignalP"/>
    </source>
</evidence>
<feature type="signal peptide" evidence="1">
    <location>
        <begin position="1"/>
        <end position="16"/>
    </location>
</feature>
<dbReference type="EMBL" id="BQNB010018647">
    <property type="protein sequence ID" value="GJT76703.1"/>
    <property type="molecule type" value="Genomic_DNA"/>
</dbReference>
<comment type="caution">
    <text evidence="2">The sequence shown here is derived from an EMBL/GenBank/DDBJ whole genome shotgun (WGS) entry which is preliminary data.</text>
</comment>
<sequence length="261" mass="29472">MFMSLLVIERLASVGAFSKLSDRIGSAMTSCNSFFNQLALISTSCNTVLDNRYAISNGSGYAILICCDEYAVLDRKLDTPYPVEVDTPYLIIDQNSGLEVGWIRRILELDTAYWGFLGVGTTLDIFQNIILIPYLEYDVLSSLVKYYVLGEMGVNECCNNRNEGIRYRLNVTTQSDSNTNSATIDVHVDVEQLVGATTAKMDRIWVDLVCKEIKSLLDIIDFAEQRIETDTNVVEGLMKLVLQNMKDTANWMERLEPYFTQ</sequence>
<organism evidence="2 3">
    <name type="scientific">Tanacetum coccineum</name>
    <dbReference type="NCBI Taxonomy" id="301880"/>
    <lineage>
        <taxon>Eukaryota</taxon>
        <taxon>Viridiplantae</taxon>
        <taxon>Streptophyta</taxon>
        <taxon>Embryophyta</taxon>
        <taxon>Tracheophyta</taxon>
        <taxon>Spermatophyta</taxon>
        <taxon>Magnoliopsida</taxon>
        <taxon>eudicotyledons</taxon>
        <taxon>Gunneridae</taxon>
        <taxon>Pentapetalae</taxon>
        <taxon>asterids</taxon>
        <taxon>campanulids</taxon>
        <taxon>Asterales</taxon>
        <taxon>Asteraceae</taxon>
        <taxon>Asteroideae</taxon>
        <taxon>Anthemideae</taxon>
        <taxon>Anthemidinae</taxon>
        <taxon>Tanacetum</taxon>
    </lineage>
</organism>
<evidence type="ECO:0000313" key="2">
    <source>
        <dbReference type="EMBL" id="GJT76703.1"/>
    </source>
</evidence>
<dbReference type="Proteomes" id="UP001151760">
    <property type="component" value="Unassembled WGS sequence"/>
</dbReference>
<accession>A0ABQ5GPL2</accession>
<reference evidence="2" key="1">
    <citation type="journal article" date="2022" name="Int. J. Mol. Sci.">
        <title>Draft Genome of Tanacetum Coccineum: Genomic Comparison of Closely Related Tanacetum-Family Plants.</title>
        <authorList>
            <person name="Yamashiro T."/>
            <person name="Shiraishi A."/>
            <person name="Nakayama K."/>
            <person name="Satake H."/>
        </authorList>
    </citation>
    <scope>NUCLEOTIDE SEQUENCE</scope>
</reference>
<proteinExistence type="predicted"/>
<keyword evidence="1" id="KW-0732">Signal</keyword>
<evidence type="ECO:0000313" key="3">
    <source>
        <dbReference type="Proteomes" id="UP001151760"/>
    </source>
</evidence>
<keyword evidence="3" id="KW-1185">Reference proteome</keyword>
<feature type="chain" id="PRO_5047125363" evidence="1">
    <location>
        <begin position="17"/>
        <end position="261"/>
    </location>
</feature>
<gene>
    <name evidence="2" type="ORF">Tco_1043428</name>
</gene>
<reference evidence="2" key="2">
    <citation type="submission" date="2022-01" db="EMBL/GenBank/DDBJ databases">
        <authorList>
            <person name="Yamashiro T."/>
            <person name="Shiraishi A."/>
            <person name="Satake H."/>
            <person name="Nakayama K."/>
        </authorList>
    </citation>
    <scope>NUCLEOTIDE SEQUENCE</scope>
</reference>
<name>A0ABQ5GPL2_9ASTR</name>